<comment type="function">
    <text evidence="4">Accelerates the degradation of transcripts by removing pyrophosphate from the 5'-end of triphosphorylated RNA, leading to a more labile monophosphorylated state that can stimulate subsequent ribonuclease cleavage.</text>
</comment>
<accession>A0A5C4XCW2</accession>
<evidence type="ECO:0000313" key="6">
    <source>
        <dbReference type="EMBL" id="TNM60530.1"/>
    </source>
</evidence>
<dbReference type="HAMAP" id="MF_00298">
    <property type="entry name" value="Nudix_RppH"/>
    <property type="match status" value="1"/>
</dbReference>
<dbReference type="GO" id="GO:0006753">
    <property type="term" value="P:nucleoside phosphate metabolic process"/>
    <property type="evidence" value="ECO:0007669"/>
    <property type="project" value="TreeGrafter"/>
</dbReference>
<dbReference type="GO" id="GO:0019693">
    <property type="term" value="P:ribose phosphate metabolic process"/>
    <property type="evidence" value="ECO:0007669"/>
    <property type="project" value="TreeGrafter"/>
</dbReference>
<comment type="cofactor">
    <cofactor evidence="1">
        <name>Mn(2+)</name>
        <dbReference type="ChEBI" id="CHEBI:29035"/>
    </cofactor>
</comment>
<keyword evidence="7" id="KW-1185">Reference proteome</keyword>
<organism evidence="6 7">
    <name type="scientific">Aliirhizobium smilacinae</name>
    <dbReference type="NCBI Taxonomy" id="1395944"/>
    <lineage>
        <taxon>Bacteria</taxon>
        <taxon>Pseudomonadati</taxon>
        <taxon>Pseudomonadota</taxon>
        <taxon>Alphaproteobacteria</taxon>
        <taxon>Hyphomicrobiales</taxon>
        <taxon>Rhizobiaceae</taxon>
        <taxon>Aliirhizobium</taxon>
    </lineage>
</organism>
<comment type="caution">
    <text evidence="6">The sequence shown here is derived from an EMBL/GenBank/DDBJ whole genome shotgun (WGS) entry which is preliminary data.</text>
</comment>
<sequence length="187" mass="20821">MAEKEGAKKDGAKKSGAVRAEDLPYRPCVGIMVLNRDGLVWAGRRIAEGNSEYDGSLQLWQMPQGGIDKGEDALPAAYRELYEETGMRTVTLLAQSKDWINYDLPSHLIGIGLKGKYRGQTQRWFAFRFEGDESEIAINPPPGGHEPEFDAWEWKPMADLPGLIVPFKRVVYDQVVAEFAHLAKAAA</sequence>
<dbReference type="Pfam" id="PF00293">
    <property type="entry name" value="NUDIX"/>
    <property type="match status" value="1"/>
</dbReference>
<reference evidence="6 7" key="1">
    <citation type="submission" date="2019-06" db="EMBL/GenBank/DDBJ databases">
        <title>The draft genome of Rhizobium smilacinae PTYR-5.</title>
        <authorList>
            <person name="Liu L."/>
            <person name="Li L."/>
            <person name="Zhang X."/>
        </authorList>
    </citation>
    <scope>NUCLEOTIDE SEQUENCE [LARGE SCALE GENOMIC DNA]</scope>
    <source>
        <strain evidence="6 7">PTYR-5</strain>
    </source>
</reference>
<gene>
    <name evidence="4" type="primary">rppH</name>
    <name evidence="4" type="synonym">nudH</name>
    <name evidence="6" type="ORF">FHP24_25130</name>
</gene>
<feature type="short sequence motif" description="Nudix box" evidence="4">
    <location>
        <begin position="65"/>
        <end position="86"/>
    </location>
</feature>
<dbReference type="PROSITE" id="PS00893">
    <property type="entry name" value="NUDIX_BOX"/>
    <property type="match status" value="1"/>
</dbReference>
<dbReference type="GO" id="GO:0008893">
    <property type="term" value="F:guanosine-3',5'-bis(diphosphate) 3'-diphosphatase activity"/>
    <property type="evidence" value="ECO:0007669"/>
    <property type="project" value="TreeGrafter"/>
</dbReference>
<proteinExistence type="inferred from homology"/>
<dbReference type="Gene3D" id="3.90.79.10">
    <property type="entry name" value="Nucleoside Triphosphate Pyrophosphohydrolase"/>
    <property type="match status" value="1"/>
</dbReference>
<dbReference type="GO" id="GO:0034432">
    <property type="term" value="F:bis(5'-adenosyl)-pentaphosphatase activity"/>
    <property type="evidence" value="ECO:0007669"/>
    <property type="project" value="TreeGrafter"/>
</dbReference>
<protein>
    <recommendedName>
        <fullName evidence="4">RNA pyrophosphohydrolase</fullName>
        <ecNumber evidence="4">3.6.1.-</ecNumber>
    </recommendedName>
    <alternativeName>
        <fullName evidence="4">(Di)nucleoside polyphosphate hydrolase</fullName>
    </alternativeName>
</protein>
<dbReference type="Proteomes" id="UP000311605">
    <property type="component" value="Unassembled WGS sequence"/>
</dbReference>
<name>A0A5C4XCW2_9HYPH</name>
<dbReference type="InterPro" id="IPR022927">
    <property type="entry name" value="RppH"/>
</dbReference>
<dbReference type="InterPro" id="IPR000086">
    <property type="entry name" value="NUDIX_hydrolase_dom"/>
</dbReference>
<dbReference type="AlphaFoldDB" id="A0A5C4XCW2"/>
<dbReference type="CDD" id="cd03671">
    <property type="entry name" value="NUDIX_Ap4A_hydrolase_plant_like"/>
    <property type="match status" value="1"/>
</dbReference>
<dbReference type="PRINTS" id="PR00502">
    <property type="entry name" value="NUDIXFAMILY"/>
</dbReference>
<evidence type="ECO:0000259" key="5">
    <source>
        <dbReference type="PROSITE" id="PS51462"/>
    </source>
</evidence>
<dbReference type="PANTHER" id="PTHR11839:SF22">
    <property type="entry name" value="NUDIX HYDROLASE 26, CHLOROPLASTIC"/>
    <property type="match status" value="1"/>
</dbReference>
<feature type="domain" description="Nudix hydrolase" evidence="5">
    <location>
        <begin position="24"/>
        <end position="177"/>
    </location>
</feature>
<dbReference type="EMBL" id="VDMN01000008">
    <property type="protein sequence ID" value="TNM60530.1"/>
    <property type="molecule type" value="Genomic_DNA"/>
</dbReference>
<comment type="cofactor">
    <cofactor evidence="2">
        <name>Mg(2+)</name>
        <dbReference type="ChEBI" id="CHEBI:18420"/>
    </cofactor>
</comment>
<evidence type="ECO:0000256" key="1">
    <source>
        <dbReference type="ARBA" id="ARBA00001936"/>
    </source>
</evidence>
<dbReference type="InterPro" id="IPR020084">
    <property type="entry name" value="NUDIX_hydrolase_CS"/>
</dbReference>
<evidence type="ECO:0000256" key="2">
    <source>
        <dbReference type="ARBA" id="ARBA00001946"/>
    </source>
</evidence>
<comment type="cofactor">
    <cofactor evidence="4">
        <name>a divalent metal cation</name>
        <dbReference type="ChEBI" id="CHEBI:60240"/>
    </cofactor>
</comment>
<dbReference type="PROSITE" id="PS51462">
    <property type="entry name" value="NUDIX"/>
    <property type="match status" value="1"/>
</dbReference>
<dbReference type="InterPro" id="IPR020476">
    <property type="entry name" value="Nudix_hydrolase"/>
</dbReference>
<evidence type="ECO:0000256" key="3">
    <source>
        <dbReference type="ARBA" id="ARBA00022801"/>
    </source>
</evidence>
<dbReference type="RefSeq" id="WP_139678993.1">
    <property type="nucleotide sequence ID" value="NZ_VDMN01000008.1"/>
</dbReference>
<dbReference type="NCBIfam" id="NF001938">
    <property type="entry name" value="PRK00714.1-5"/>
    <property type="match status" value="1"/>
</dbReference>
<dbReference type="SUPFAM" id="SSF55811">
    <property type="entry name" value="Nudix"/>
    <property type="match status" value="1"/>
</dbReference>
<dbReference type="EC" id="3.6.1.-" evidence="4"/>
<keyword evidence="3 4" id="KW-0378">Hydrolase</keyword>
<dbReference type="OrthoDB" id="9816040at2"/>
<evidence type="ECO:0000256" key="4">
    <source>
        <dbReference type="HAMAP-Rule" id="MF_00298"/>
    </source>
</evidence>
<comment type="similarity">
    <text evidence="4">Belongs to the Nudix hydrolase family. RppH subfamily.</text>
</comment>
<evidence type="ECO:0000313" key="7">
    <source>
        <dbReference type="Proteomes" id="UP000311605"/>
    </source>
</evidence>
<dbReference type="PANTHER" id="PTHR11839">
    <property type="entry name" value="UDP/ADP-SUGAR PYROPHOSPHATASE"/>
    <property type="match status" value="1"/>
</dbReference>
<dbReference type="InterPro" id="IPR015797">
    <property type="entry name" value="NUDIX_hydrolase-like_dom_sf"/>
</dbReference>